<comment type="caution">
    <text evidence="11">The sequence shown here is derived from an EMBL/GenBank/DDBJ whole genome shotgun (WGS) entry which is preliminary data.</text>
</comment>
<dbReference type="PANTHER" id="PTHR43238">
    <property type="entry name" value="GDP-L-FUCOSE SYNTHASE"/>
    <property type="match status" value="1"/>
</dbReference>
<dbReference type="Gene3D" id="3.90.25.10">
    <property type="entry name" value="UDP-galactose 4-epimerase, domain 1"/>
    <property type="match status" value="1"/>
</dbReference>
<evidence type="ECO:0000256" key="4">
    <source>
        <dbReference type="ARBA" id="ARBA00022857"/>
    </source>
</evidence>
<evidence type="ECO:0000313" key="12">
    <source>
        <dbReference type="Proteomes" id="UP000280346"/>
    </source>
</evidence>
<dbReference type="Proteomes" id="UP000280346">
    <property type="component" value="Unassembled WGS sequence"/>
</dbReference>
<feature type="binding site" evidence="9">
    <location>
        <position position="217"/>
    </location>
    <ligand>
        <name>substrate</name>
    </ligand>
</feature>
<feature type="binding site" evidence="9">
    <location>
        <position position="209"/>
    </location>
    <ligand>
        <name>NADP(+)</name>
        <dbReference type="ChEBI" id="CHEBI:58349"/>
    </ligand>
</feature>
<evidence type="ECO:0000256" key="5">
    <source>
        <dbReference type="ARBA" id="ARBA00023002"/>
    </source>
</evidence>
<feature type="site" description="Important for catalytic activity" evidence="9">
    <location>
        <position position="137"/>
    </location>
</feature>
<dbReference type="PANTHER" id="PTHR43238:SF1">
    <property type="entry name" value="GDP-L-FUCOSE SYNTHASE"/>
    <property type="match status" value="1"/>
</dbReference>
<feature type="binding site" evidence="9">
    <location>
        <begin position="135"/>
        <end position="138"/>
    </location>
    <ligand>
        <name>NADP(+)</name>
        <dbReference type="ChEBI" id="CHEBI:58349"/>
    </ligand>
</feature>
<evidence type="ECO:0000259" key="10">
    <source>
        <dbReference type="Pfam" id="PF01370"/>
    </source>
</evidence>
<evidence type="ECO:0000256" key="8">
    <source>
        <dbReference type="ARBA" id="ARBA00051935"/>
    </source>
</evidence>
<keyword evidence="6 9" id="KW-0413">Isomerase</keyword>
<feature type="binding site" evidence="9">
    <location>
        <position position="232"/>
    </location>
    <ligand>
        <name>substrate</name>
    </ligand>
</feature>
<dbReference type="GO" id="GO:0042351">
    <property type="term" value="P:'de novo' GDP-L-fucose biosynthetic process"/>
    <property type="evidence" value="ECO:0007669"/>
    <property type="project" value="UniProtKB-UniRule"/>
</dbReference>
<dbReference type="FunFam" id="3.40.50.720:FF:000101">
    <property type="entry name" value="GDP-L-fucose synthase"/>
    <property type="match status" value="1"/>
</dbReference>
<dbReference type="AlphaFoldDB" id="A0A433J6W5"/>
<keyword evidence="7 9" id="KW-0511">Multifunctional enzyme</keyword>
<dbReference type="CDD" id="cd05239">
    <property type="entry name" value="GDP_FS_SDR_e"/>
    <property type="match status" value="1"/>
</dbReference>
<comment type="catalytic activity">
    <reaction evidence="8 9">
        <text>GDP-beta-L-fucose + NADP(+) = GDP-4-dehydro-alpha-D-rhamnose + NADPH + H(+)</text>
        <dbReference type="Rhea" id="RHEA:18885"/>
        <dbReference type="ChEBI" id="CHEBI:15378"/>
        <dbReference type="ChEBI" id="CHEBI:57273"/>
        <dbReference type="ChEBI" id="CHEBI:57783"/>
        <dbReference type="ChEBI" id="CHEBI:57964"/>
        <dbReference type="ChEBI" id="CHEBI:58349"/>
        <dbReference type="EC" id="1.1.1.271"/>
    </reaction>
</comment>
<dbReference type="Gene3D" id="3.40.50.720">
    <property type="entry name" value="NAD(P)-binding Rossmann-like Domain"/>
    <property type="match status" value="1"/>
</dbReference>
<evidence type="ECO:0000313" key="11">
    <source>
        <dbReference type="EMBL" id="RUQ68922.1"/>
    </source>
</evidence>
<reference evidence="11 12" key="1">
    <citation type="submission" date="2018-12" db="EMBL/GenBank/DDBJ databases">
        <authorList>
            <person name="Yang Y."/>
        </authorList>
    </citation>
    <scope>NUCLEOTIDE SEQUENCE [LARGE SCALE GENOMIC DNA]</scope>
    <source>
        <strain evidence="11 12">GSF71</strain>
    </source>
</reference>
<dbReference type="UniPathway" id="UPA00128">
    <property type="reaction ID" value="UER00191"/>
</dbReference>
<sequence>MPGPGPCQMLGIRPFSRLARTVSVSKSVEFSLEGKRIWVAGHRGMAGSAIVRRLAREGCEVLTADRAALDLRRQDAVEAWVADRRPDVAFVAAATVGGILANSTRPADFLYDNLVIETNIIHAAHRAGVAKLVFLGSSCIYPRLAAQPMNEDELLTGPLEPTNQWYAIAKIAGIKLCQAYRRQHGCDFVSAMPTNLYGIGDNFDLQGGHVAAALLAKIHRAKVEGLESVEIWGTGSPLREFLYADDLADGLVHLAKHYSDEQHVNIGTGSEVSIRGLAELIADIVGYRGGFRYDAGKPDGAPRKLLDVGRMTALGWTAPTPLREGFASTYRWYLDSLGAGADLRGQPAIQTL</sequence>
<dbReference type="GO" id="GO:0070401">
    <property type="term" value="F:NADP+ binding"/>
    <property type="evidence" value="ECO:0007669"/>
    <property type="project" value="UniProtKB-UniRule"/>
</dbReference>
<accession>A0A433J6W5</accession>
<feature type="binding site" evidence="9">
    <location>
        <begin position="41"/>
        <end position="47"/>
    </location>
    <ligand>
        <name>NADP(+)</name>
        <dbReference type="ChEBI" id="CHEBI:58349"/>
    </ligand>
</feature>
<dbReference type="GO" id="GO:0016853">
    <property type="term" value="F:isomerase activity"/>
    <property type="evidence" value="ECO:0007669"/>
    <property type="project" value="UniProtKB-KW"/>
</dbReference>
<feature type="binding site" evidence="9">
    <location>
        <begin position="193"/>
        <end position="196"/>
    </location>
    <ligand>
        <name>NADP(+)</name>
        <dbReference type="ChEBI" id="CHEBI:58349"/>
    </ligand>
</feature>
<comment type="similarity">
    <text evidence="2 9">Belongs to the NAD(P)-dependent epimerase/dehydratase family. Fucose synthase subfamily.</text>
</comment>
<organism evidence="11 12">
    <name type="scientific">Azospirillum doebereinerae</name>
    <dbReference type="NCBI Taxonomy" id="92933"/>
    <lineage>
        <taxon>Bacteria</taxon>
        <taxon>Pseudomonadati</taxon>
        <taxon>Pseudomonadota</taxon>
        <taxon>Alphaproteobacteria</taxon>
        <taxon>Rhodospirillales</taxon>
        <taxon>Azospirillaceae</taxon>
        <taxon>Azospirillum</taxon>
    </lineage>
</organism>
<dbReference type="HAMAP" id="MF_00956">
    <property type="entry name" value="GDP_fucose_synth"/>
    <property type="match status" value="1"/>
</dbReference>
<keyword evidence="4 9" id="KW-0521">NADP</keyword>
<feature type="site" description="Important for catalytic activity" evidence="9">
    <location>
        <position position="139"/>
    </location>
</feature>
<dbReference type="EMBL" id="RZIJ01000013">
    <property type="protein sequence ID" value="RUQ68922.1"/>
    <property type="molecule type" value="Genomic_DNA"/>
</dbReference>
<evidence type="ECO:0000256" key="2">
    <source>
        <dbReference type="ARBA" id="ARBA00005959"/>
    </source>
</evidence>
<dbReference type="InterPro" id="IPR028614">
    <property type="entry name" value="GDP_fucose/colitose_synth"/>
</dbReference>
<dbReference type="InterPro" id="IPR001509">
    <property type="entry name" value="Epimerase_deHydtase"/>
</dbReference>
<feature type="domain" description="NAD-dependent epimerase/dehydratase" evidence="10">
    <location>
        <begin position="37"/>
        <end position="267"/>
    </location>
</feature>
<comment type="pathway">
    <text evidence="1 9">Nucleotide-sugar biosynthesis; GDP-L-fucose biosynthesis via de novo pathway; GDP-L-fucose from GDP-alpha-D-mannose: step 2/2.</text>
</comment>
<keyword evidence="5 9" id="KW-0560">Oxidoreductase</keyword>
<dbReference type="SUPFAM" id="SSF51735">
    <property type="entry name" value="NAD(P)-binding Rossmann-fold domains"/>
    <property type="match status" value="1"/>
</dbReference>
<keyword evidence="12" id="KW-1185">Reference proteome</keyword>
<feature type="binding site" evidence="9">
    <location>
        <position position="239"/>
    </location>
    <ligand>
        <name>substrate</name>
    </ligand>
</feature>
<evidence type="ECO:0000256" key="9">
    <source>
        <dbReference type="HAMAP-Rule" id="MF_00956"/>
    </source>
</evidence>
<protein>
    <recommendedName>
        <fullName evidence="3 9">GDP-L-fucose synthase</fullName>
        <ecNumber evidence="3 9">1.1.1.271</ecNumber>
    </recommendedName>
    <alternativeName>
        <fullName evidence="9">GDP-4-keto-6-deoxy-D-mannose-3,5-epimerase-4-reductase</fullName>
    </alternativeName>
</protein>
<comment type="function">
    <text evidence="9">Catalyzes the two-step NADP-dependent conversion of GDP-4-dehydro-6-deoxy-D-mannose to GDP-fucose, involving an epimerase and a reductase reaction.</text>
</comment>
<feature type="active site" description="Proton donor/acceptor" evidence="9">
    <location>
        <position position="166"/>
    </location>
</feature>
<feature type="binding site" evidence="9">
    <location>
        <position position="299"/>
    </location>
    <ligand>
        <name>substrate</name>
    </ligand>
</feature>
<evidence type="ECO:0000256" key="7">
    <source>
        <dbReference type="ARBA" id="ARBA00023268"/>
    </source>
</evidence>
<evidence type="ECO:0000256" key="1">
    <source>
        <dbReference type="ARBA" id="ARBA00004883"/>
    </source>
</evidence>
<dbReference type="InterPro" id="IPR036291">
    <property type="entry name" value="NAD(P)-bd_dom_sf"/>
</dbReference>
<name>A0A433J6W5_9PROT</name>
<dbReference type="Pfam" id="PF01370">
    <property type="entry name" value="Epimerase"/>
    <property type="match status" value="1"/>
</dbReference>
<evidence type="ECO:0000256" key="6">
    <source>
        <dbReference type="ARBA" id="ARBA00023235"/>
    </source>
</evidence>
<gene>
    <name evidence="9" type="primary">fcl</name>
    <name evidence="11" type="ORF">EJ913_17270</name>
</gene>
<feature type="binding site" evidence="9">
    <location>
        <position position="170"/>
    </location>
    <ligand>
        <name>NADP(+)</name>
        <dbReference type="ChEBI" id="CHEBI:58349"/>
    </ligand>
</feature>
<proteinExistence type="inferred from homology"/>
<evidence type="ECO:0000256" key="3">
    <source>
        <dbReference type="ARBA" id="ARBA00012371"/>
    </source>
</evidence>
<dbReference type="EC" id="1.1.1.271" evidence="3 9"/>
<dbReference type="GO" id="GO:0050577">
    <property type="term" value="F:GDP-L-fucose synthase activity"/>
    <property type="evidence" value="ECO:0007669"/>
    <property type="project" value="UniProtKB-UniRule"/>
</dbReference>